<organism evidence="1">
    <name type="scientific">Anguilla anguilla</name>
    <name type="common">European freshwater eel</name>
    <name type="synonym">Muraena anguilla</name>
    <dbReference type="NCBI Taxonomy" id="7936"/>
    <lineage>
        <taxon>Eukaryota</taxon>
        <taxon>Metazoa</taxon>
        <taxon>Chordata</taxon>
        <taxon>Craniata</taxon>
        <taxon>Vertebrata</taxon>
        <taxon>Euteleostomi</taxon>
        <taxon>Actinopterygii</taxon>
        <taxon>Neopterygii</taxon>
        <taxon>Teleostei</taxon>
        <taxon>Anguilliformes</taxon>
        <taxon>Anguillidae</taxon>
        <taxon>Anguilla</taxon>
    </lineage>
</organism>
<reference evidence="1" key="1">
    <citation type="submission" date="2014-11" db="EMBL/GenBank/DDBJ databases">
        <authorList>
            <person name="Amaro Gonzalez C."/>
        </authorList>
    </citation>
    <scope>NUCLEOTIDE SEQUENCE</scope>
</reference>
<reference evidence="1" key="2">
    <citation type="journal article" date="2015" name="Fish Shellfish Immunol.">
        <title>Early steps in the European eel (Anguilla anguilla)-Vibrio vulnificus interaction in the gills: Role of the RtxA13 toxin.</title>
        <authorList>
            <person name="Callol A."/>
            <person name="Pajuelo D."/>
            <person name="Ebbesson L."/>
            <person name="Teles M."/>
            <person name="MacKenzie S."/>
            <person name="Amaro C."/>
        </authorList>
    </citation>
    <scope>NUCLEOTIDE SEQUENCE</scope>
</reference>
<sequence length="18" mass="1777">MGSKAGLHGRSTDSSTQG</sequence>
<accession>A0A0E9RYK1</accession>
<protein>
    <submittedName>
        <fullName evidence="1">Uncharacterized protein</fullName>
    </submittedName>
</protein>
<name>A0A0E9RYK1_ANGAN</name>
<dbReference type="EMBL" id="GBXM01074283">
    <property type="protein sequence ID" value="JAH34294.1"/>
    <property type="molecule type" value="Transcribed_RNA"/>
</dbReference>
<evidence type="ECO:0000313" key="1">
    <source>
        <dbReference type="EMBL" id="JAH34294.1"/>
    </source>
</evidence>
<dbReference type="AlphaFoldDB" id="A0A0E9RYK1"/>
<proteinExistence type="predicted"/>